<sequence>MITEEVSIPNCQGCLNPIEEGSVVAFGESLFHTKCFVCDKCKKCMENKTNLLLLENGKPVCDNCSYNCTECNKIIRDEAIMTGENAYHSDCFKCISCKNKIEDLIFTQTKKGIYCSICYESRKASRKNKVKPTPLTELPSRPLIHDPPTPAISPSNSSGIPSDSLLSALSPITLSFFDSSSNDLLDNLSNSLGANLCLNFSPSSEDTTQYRISRASEILQSSLRTSSLKHVTEAYDDKDISNLDDSRLKKELSEARLSLKELEWDYKSLQKASQQALDEFNKIKEEYAKETIIKRQQEIIITTLLKSSNHGGLLSKKELDKLGKFRAQLENACNELIKYRDMLAIEIDRSVDKQKLGNFYQKGLKTQLTSMIQQRDLLISETRELKATRDEALCSLVKLTQVNSSPEEQSPATSPQIPNTARPRRISDAGSIICNVSSRNSFMGDQTPTLFRIKKKGSTMFSKLTSSNSSSSISNTNANTKLRLETSVSASSIPSLTTSPSIYGISSKYINGSSQNLTKKSGSTESNLSSTPMQGNHSFLPTSFIRPVKCGVCTDKMWGRSEYRCEGCGFLSHSKCLSQVPSACSSPSPVLSRSSFDLLPEFDNKSSPPLSKSSSIFETSLIERVEFEGRPVPLLVTKCIEAVEKRGLDYEGIYRKSGGAAQTKAIQLAFDQGDSVDLCNEDEFNDVCAITSALKQYFRELPNPLITFESYQELIDISIMDNNDARKLKKVNKILSKLPRAHQDTLYLLLKHLNKICESSSLNRMTIKSLSMVFAPTLMRHQDPSRDFLDISYKNAIVEYLLLNTSKLQCF</sequence>
<dbReference type="GO" id="GO:0005096">
    <property type="term" value="F:GTPase activator activity"/>
    <property type="evidence" value="ECO:0007669"/>
    <property type="project" value="UniProtKB-KW"/>
</dbReference>
<dbReference type="Gene3D" id="2.10.110.10">
    <property type="entry name" value="Cysteine Rich Protein"/>
    <property type="match status" value="2"/>
</dbReference>
<dbReference type="Pfam" id="PF00130">
    <property type="entry name" value="C1_1"/>
    <property type="match status" value="1"/>
</dbReference>
<dbReference type="Pfam" id="PF00620">
    <property type="entry name" value="RhoGAP"/>
    <property type="match status" value="1"/>
</dbReference>
<evidence type="ECO:0000256" key="3">
    <source>
        <dbReference type="ARBA" id="ARBA00022833"/>
    </source>
</evidence>
<keyword evidence="2 4" id="KW-0479">Metal-binding</keyword>
<feature type="compositionally biased region" description="Polar residues" evidence="6">
    <location>
        <begin position="404"/>
        <end position="419"/>
    </location>
</feature>
<dbReference type="PROSITE" id="PS00479">
    <property type="entry name" value="ZF_DAG_PE_1"/>
    <property type="match status" value="1"/>
</dbReference>
<feature type="domain" description="Phorbol-ester/DAG-type" evidence="8">
    <location>
        <begin position="536"/>
        <end position="584"/>
    </location>
</feature>
<dbReference type="SMART" id="SM00324">
    <property type="entry name" value="RhoGAP"/>
    <property type="match status" value="1"/>
</dbReference>
<feature type="region of interest" description="Disordered" evidence="6">
    <location>
        <begin position="130"/>
        <end position="158"/>
    </location>
</feature>
<evidence type="ECO:0000259" key="8">
    <source>
        <dbReference type="PROSITE" id="PS50081"/>
    </source>
</evidence>
<dbReference type="InterPro" id="IPR001781">
    <property type="entry name" value="Znf_LIM"/>
</dbReference>
<keyword evidence="3 4" id="KW-0862">Zinc</keyword>
<gene>
    <name evidence="10" type="ORF">G6F64_001383</name>
</gene>
<dbReference type="SMART" id="SM00132">
    <property type="entry name" value="LIM"/>
    <property type="match status" value="2"/>
</dbReference>
<evidence type="ECO:0000256" key="1">
    <source>
        <dbReference type="ARBA" id="ARBA00022468"/>
    </source>
</evidence>
<dbReference type="GO" id="GO:0046872">
    <property type="term" value="F:metal ion binding"/>
    <property type="evidence" value="ECO:0007669"/>
    <property type="project" value="UniProtKB-KW"/>
</dbReference>
<keyword evidence="1" id="KW-0343">GTPase activation</keyword>
<dbReference type="InterPro" id="IPR051854">
    <property type="entry name" value="Rho-type_GAP"/>
</dbReference>
<keyword evidence="5" id="KW-0175">Coiled coil</keyword>
<reference evidence="10" key="1">
    <citation type="journal article" date="2020" name="Microb. Genom.">
        <title>Genetic diversity of clinical and environmental Mucorales isolates obtained from an investigation of mucormycosis cases among solid organ transplant recipients.</title>
        <authorList>
            <person name="Nguyen M.H."/>
            <person name="Kaul D."/>
            <person name="Muto C."/>
            <person name="Cheng S.J."/>
            <person name="Richter R.A."/>
            <person name="Bruno V.M."/>
            <person name="Liu G."/>
            <person name="Beyhan S."/>
            <person name="Sundermann A.J."/>
            <person name="Mounaud S."/>
            <person name="Pasculle A.W."/>
            <person name="Nierman W.C."/>
            <person name="Driscoll E."/>
            <person name="Cumbie R."/>
            <person name="Clancy C.J."/>
            <person name="Dupont C.L."/>
        </authorList>
    </citation>
    <scope>NUCLEOTIDE SEQUENCE</scope>
    <source>
        <strain evidence="10">GL11</strain>
    </source>
</reference>
<dbReference type="SUPFAM" id="SSF48350">
    <property type="entry name" value="GTPase activation domain, GAP"/>
    <property type="match status" value="1"/>
</dbReference>
<comment type="caution">
    <text evidence="10">The sequence shown here is derived from an EMBL/GenBank/DDBJ whole genome shotgun (WGS) entry which is preliminary data.</text>
</comment>
<evidence type="ECO:0000259" key="7">
    <source>
        <dbReference type="PROSITE" id="PS50023"/>
    </source>
</evidence>
<organism evidence="10 11">
    <name type="scientific">Rhizopus oryzae</name>
    <name type="common">Mucormycosis agent</name>
    <name type="synonym">Rhizopus arrhizus var. delemar</name>
    <dbReference type="NCBI Taxonomy" id="64495"/>
    <lineage>
        <taxon>Eukaryota</taxon>
        <taxon>Fungi</taxon>
        <taxon>Fungi incertae sedis</taxon>
        <taxon>Mucoromycota</taxon>
        <taxon>Mucoromycotina</taxon>
        <taxon>Mucoromycetes</taxon>
        <taxon>Mucorales</taxon>
        <taxon>Mucorineae</taxon>
        <taxon>Rhizopodaceae</taxon>
        <taxon>Rhizopus</taxon>
    </lineage>
</organism>
<evidence type="ECO:0008006" key="12">
    <source>
        <dbReference type="Google" id="ProtNLM"/>
    </source>
</evidence>
<feature type="coiled-coil region" evidence="5">
    <location>
        <begin position="252"/>
        <end position="286"/>
    </location>
</feature>
<dbReference type="GO" id="GO:0007165">
    <property type="term" value="P:signal transduction"/>
    <property type="evidence" value="ECO:0007669"/>
    <property type="project" value="InterPro"/>
</dbReference>
<dbReference type="SMART" id="SM00109">
    <property type="entry name" value="C1"/>
    <property type="match status" value="1"/>
</dbReference>
<dbReference type="InterPro" id="IPR008936">
    <property type="entry name" value="Rho_GTPase_activation_prot"/>
</dbReference>
<accession>A0A9P7BXB5</accession>
<dbReference type="PANTHER" id="PTHR46075:SF2">
    <property type="entry name" value="RHO GTPASE ACTIVATING PROTEIN AT 5A, ISOFORM A"/>
    <property type="match status" value="1"/>
</dbReference>
<protein>
    <recommendedName>
        <fullName evidence="12">RhoGAP-domain-containing protein</fullName>
    </recommendedName>
</protein>
<keyword evidence="4" id="KW-0440">LIM domain</keyword>
<feature type="domain" description="Rho-GAP" evidence="9">
    <location>
        <begin position="619"/>
        <end position="809"/>
    </location>
</feature>
<dbReference type="PROSITE" id="PS00478">
    <property type="entry name" value="LIM_DOMAIN_1"/>
    <property type="match status" value="2"/>
</dbReference>
<evidence type="ECO:0000313" key="10">
    <source>
        <dbReference type="EMBL" id="KAG1314527.1"/>
    </source>
</evidence>
<dbReference type="PROSITE" id="PS50081">
    <property type="entry name" value="ZF_DAG_PE_2"/>
    <property type="match status" value="1"/>
</dbReference>
<dbReference type="Pfam" id="PF00412">
    <property type="entry name" value="LIM"/>
    <property type="match status" value="2"/>
</dbReference>
<evidence type="ECO:0000256" key="2">
    <source>
        <dbReference type="ARBA" id="ARBA00022723"/>
    </source>
</evidence>
<dbReference type="PROSITE" id="PS50023">
    <property type="entry name" value="LIM_DOMAIN_2"/>
    <property type="match status" value="1"/>
</dbReference>
<dbReference type="AlphaFoldDB" id="A0A9P7BXB5"/>
<evidence type="ECO:0000313" key="11">
    <source>
        <dbReference type="Proteomes" id="UP000716291"/>
    </source>
</evidence>
<dbReference type="Gene3D" id="1.10.555.10">
    <property type="entry name" value="Rho GTPase activation protein"/>
    <property type="match status" value="1"/>
</dbReference>
<dbReference type="PROSITE" id="PS50238">
    <property type="entry name" value="RHOGAP"/>
    <property type="match status" value="1"/>
</dbReference>
<name>A0A9P7BXB5_RHIOR</name>
<dbReference type="Proteomes" id="UP000716291">
    <property type="component" value="Unassembled WGS sequence"/>
</dbReference>
<evidence type="ECO:0000256" key="5">
    <source>
        <dbReference type="SAM" id="Coils"/>
    </source>
</evidence>
<keyword evidence="11" id="KW-1185">Reference proteome</keyword>
<dbReference type="InterPro" id="IPR002219">
    <property type="entry name" value="PKC_DAG/PE"/>
</dbReference>
<evidence type="ECO:0000256" key="6">
    <source>
        <dbReference type="SAM" id="MobiDB-lite"/>
    </source>
</evidence>
<proteinExistence type="predicted"/>
<dbReference type="PANTHER" id="PTHR46075">
    <property type="entry name" value="CHIMERIN FAMILY MEMBER"/>
    <property type="match status" value="1"/>
</dbReference>
<dbReference type="EMBL" id="JAANQT010000104">
    <property type="protein sequence ID" value="KAG1314527.1"/>
    <property type="molecule type" value="Genomic_DNA"/>
</dbReference>
<dbReference type="SUPFAM" id="SSF57889">
    <property type="entry name" value="Cysteine-rich domain"/>
    <property type="match status" value="1"/>
</dbReference>
<dbReference type="InterPro" id="IPR046349">
    <property type="entry name" value="C1-like_sf"/>
</dbReference>
<feature type="domain" description="LIM zinc-binding" evidence="7">
    <location>
        <begin position="66"/>
        <end position="125"/>
    </location>
</feature>
<dbReference type="InterPro" id="IPR000198">
    <property type="entry name" value="RhoGAP_dom"/>
</dbReference>
<dbReference type="CDD" id="cd00159">
    <property type="entry name" value="RhoGAP"/>
    <property type="match status" value="1"/>
</dbReference>
<dbReference type="OrthoDB" id="79452at2759"/>
<feature type="region of interest" description="Disordered" evidence="6">
    <location>
        <begin position="404"/>
        <end position="425"/>
    </location>
</feature>
<dbReference type="Gene3D" id="3.30.60.20">
    <property type="match status" value="1"/>
</dbReference>
<evidence type="ECO:0000256" key="4">
    <source>
        <dbReference type="PROSITE-ProRule" id="PRU00125"/>
    </source>
</evidence>
<evidence type="ECO:0000259" key="9">
    <source>
        <dbReference type="PROSITE" id="PS50238"/>
    </source>
</evidence>